<feature type="compositionally biased region" description="Basic and acidic residues" evidence="1">
    <location>
        <begin position="25"/>
        <end position="44"/>
    </location>
</feature>
<feature type="compositionally biased region" description="Basic and acidic residues" evidence="1">
    <location>
        <begin position="267"/>
        <end position="285"/>
    </location>
</feature>
<organism evidence="2 3">
    <name type="scientific">Zingiber officinale</name>
    <name type="common">Ginger</name>
    <name type="synonym">Amomum zingiber</name>
    <dbReference type="NCBI Taxonomy" id="94328"/>
    <lineage>
        <taxon>Eukaryota</taxon>
        <taxon>Viridiplantae</taxon>
        <taxon>Streptophyta</taxon>
        <taxon>Embryophyta</taxon>
        <taxon>Tracheophyta</taxon>
        <taxon>Spermatophyta</taxon>
        <taxon>Magnoliopsida</taxon>
        <taxon>Liliopsida</taxon>
        <taxon>Zingiberales</taxon>
        <taxon>Zingiberaceae</taxon>
        <taxon>Zingiber</taxon>
    </lineage>
</organism>
<reference evidence="2 3" key="1">
    <citation type="submission" date="2020-08" db="EMBL/GenBank/DDBJ databases">
        <title>Plant Genome Project.</title>
        <authorList>
            <person name="Zhang R.-G."/>
        </authorList>
    </citation>
    <scope>NUCLEOTIDE SEQUENCE [LARGE SCALE GENOMIC DNA]</scope>
    <source>
        <tissue evidence="2">Rhizome</tissue>
    </source>
</reference>
<feature type="compositionally biased region" description="Basic and acidic residues" evidence="1">
    <location>
        <begin position="245"/>
        <end position="255"/>
    </location>
</feature>
<sequence>MTGNRLKEGEQTWKGIVYLRKNHQKGKDESSLQHSRDSEPRENLHPSTDNFFPKSDSQSKSDKPIALQKGDRSCIPKNVQEALQVPKWKDTVLEEMRALEKNNALKIVTLPTGKRIVEWIFLLDSDHYSRSKDLRGNEDCLGQICDFLDRKPKRAWRSCGQKFNSKFFRIGAALRHWKLGQTKNVVLETTTHDEGIENSLFVACENVAISEEKTQQQGGSHPTRFPKEDESNKSKSKGQTPMVAKQDKLVVDKNKKTAAARGLSSGIREEEGSKENDKGLELVGG</sequence>
<dbReference type="EMBL" id="JACMSC010000021">
    <property type="protein sequence ID" value="KAG6470140.1"/>
    <property type="molecule type" value="Genomic_DNA"/>
</dbReference>
<comment type="caution">
    <text evidence="2">The sequence shown here is derived from an EMBL/GenBank/DDBJ whole genome shotgun (WGS) entry which is preliminary data.</text>
</comment>
<accession>A0A8J5C0R2</accession>
<keyword evidence="3" id="KW-1185">Reference proteome</keyword>
<dbReference type="AlphaFoldDB" id="A0A8J5C0R2"/>
<evidence type="ECO:0000313" key="3">
    <source>
        <dbReference type="Proteomes" id="UP000734854"/>
    </source>
</evidence>
<protein>
    <submittedName>
        <fullName evidence="2">Uncharacterized protein</fullName>
    </submittedName>
</protein>
<feature type="region of interest" description="Disordered" evidence="1">
    <location>
        <begin position="20"/>
        <end position="71"/>
    </location>
</feature>
<evidence type="ECO:0000256" key="1">
    <source>
        <dbReference type="SAM" id="MobiDB-lite"/>
    </source>
</evidence>
<gene>
    <name evidence="2" type="ORF">ZIOFF_071197</name>
</gene>
<dbReference type="Proteomes" id="UP000734854">
    <property type="component" value="Unassembled WGS sequence"/>
</dbReference>
<evidence type="ECO:0000313" key="2">
    <source>
        <dbReference type="EMBL" id="KAG6470140.1"/>
    </source>
</evidence>
<feature type="region of interest" description="Disordered" evidence="1">
    <location>
        <begin position="211"/>
        <end position="285"/>
    </location>
</feature>
<name>A0A8J5C0R2_ZINOF</name>
<proteinExistence type="predicted"/>
<feature type="compositionally biased region" description="Basic and acidic residues" evidence="1">
    <location>
        <begin position="57"/>
        <end position="71"/>
    </location>
</feature>